<evidence type="ECO:0000313" key="3">
    <source>
        <dbReference type="Proteomes" id="UP000252985"/>
    </source>
</evidence>
<dbReference type="SUPFAM" id="SSF52402">
    <property type="entry name" value="Adenine nucleotide alpha hydrolases-like"/>
    <property type="match status" value="1"/>
</dbReference>
<keyword evidence="4" id="KW-1185">Reference proteome</keyword>
<gene>
    <name evidence="2" type="ORF">DU484_09850</name>
    <name evidence="1" type="ORF">DU500_10100</name>
</gene>
<dbReference type="Proteomes" id="UP000253273">
    <property type="component" value="Chromosome"/>
</dbReference>
<proteinExistence type="predicted"/>
<dbReference type="Proteomes" id="UP000252985">
    <property type="component" value="Chromosome"/>
</dbReference>
<dbReference type="GeneID" id="37287282"/>
<organism evidence="1 4">
    <name type="scientific">Haloplanus rubicundus</name>
    <dbReference type="NCBI Taxonomy" id="1547898"/>
    <lineage>
        <taxon>Archaea</taxon>
        <taxon>Methanobacteriati</taxon>
        <taxon>Methanobacteriota</taxon>
        <taxon>Stenosarchaea group</taxon>
        <taxon>Halobacteria</taxon>
        <taxon>Halobacteriales</taxon>
        <taxon>Haloferacaceae</taxon>
        <taxon>Haloplanus</taxon>
    </lineage>
</organism>
<dbReference type="OrthoDB" id="157328at2157"/>
<reference evidence="1 4" key="2">
    <citation type="submission" date="2018-07" db="EMBL/GenBank/DDBJ databases">
        <title>Genome sequences of Haloplanus sp. CBA1113.</title>
        <authorList>
            <person name="Kim Y.B."/>
            <person name="Roh S.W."/>
        </authorList>
    </citation>
    <scope>NUCLEOTIDE SEQUENCE [LARGE SCALE GENOMIC DNA]</scope>
    <source>
        <strain evidence="1 4">CBA1113</strain>
    </source>
</reference>
<accession>A0A345E3H9</accession>
<protein>
    <submittedName>
        <fullName evidence="1">Universal stress protein</fullName>
    </submittedName>
</protein>
<dbReference type="AlphaFoldDB" id="A0A345E3H9"/>
<name>A0A345E3H9_9EURY</name>
<accession>A0A345ED56</accession>
<dbReference type="InterPro" id="IPR014729">
    <property type="entry name" value="Rossmann-like_a/b/a_fold"/>
</dbReference>
<evidence type="ECO:0000313" key="2">
    <source>
        <dbReference type="EMBL" id="AXG10128.1"/>
    </source>
</evidence>
<dbReference type="Gene3D" id="3.40.50.620">
    <property type="entry name" value="HUPs"/>
    <property type="match status" value="1"/>
</dbReference>
<dbReference type="EMBL" id="CP031148">
    <property type="protein sequence ID" value="AXG10128.1"/>
    <property type="molecule type" value="Genomic_DNA"/>
</dbReference>
<dbReference type="KEGG" id="haj:DU500_10100"/>
<dbReference type="KEGG" id="haq:DU484_09850"/>
<reference evidence="2 3" key="1">
    <citation type="submission" date="2018-07" db="EMBL/GenBank/DDBJ databases">
        <title>Genome sequences of Haloplanus sp. CBA1112.</title>
        <authorList>
            <person name="Kim Y.B."/>
            <person name="Roh S.W."/>
        </authorList>
    </citation>
    <scope>NUCLEOTIDE SEQUENCE [LARGE SCALE GENOMIC DNA]</scope>
    <source>
        <strain evidence="2 3">CBA1112</strain>
    </source>
</reference>
<evidence type="ECO:0000313" key="1">
    <source>
        <dbReference type="EMBL" id="AXG06751.1"/>
    </source>
</evidence>
<evidence type="ECO:0000313" key="4">
    <source>
        <dbReference type="Proteomes" id="UP000253273"/>
    </source>
</evidence>
<dbReference type="EMBL" id="CP031150">
    <property type="protein sequence ID" value="AXG06751.1"/>
    <property type="molecule type" value="Genomic_DNA"/>
</dbReference>
<sequence>MTDLASDDPPTVLVPVRVLEGQALPETLAAFLAPADVVVLGYHVLPEQTPAEQASMQFEDRARSAVEDIADAFRDAGGEAETRVAFTHDRDQTVERVAAEVGAAAILLPNPVGDVEDVLVAVRGAIDTDRLADLVATLVAEGTQRVTVLGVTAGTDFDADAAVTDVRDRLRAHGVAAARIDTETAVSERPVADVVARSAEFDAVVTGESEETLWSILFGDEPERVAEGAVAPVLVVRRGPATESTSG</sequence>
<dbReference type="RefSeq" id="WP_114585887.1">
    <property type="nucleotide sequence ID" value="NZ_CP031148.1"/>
</dbReference>